<organism evidence="2 3">
    <name type="scientific">Chitinophaga niastensis</name>
    <dbReference type="NCBI Taxonomy" id="536980"/>
    <lineage>
        <taxon>Bacteria</taxon>
        <taxon>Pseudomonadati</taxon>
        <taxon>Bacteroidota</taxon>
        <taxon>Chitinophagia</taxon>
        <taxon>Chitinophagales</taxon>
        <taxon>Chitinophagaceae</taxon>
        <taxon>Chitinophaga</taxon>
    </lineage>
</organism>
<sequence length="315" mass="35354">MKIISTMLLCCGISTYSQAQKDLGKIFDSTAITHTKVLDTYKSTRIVQGQSTEMLRKHELDFRVAHRFGDAGGQFGGSKTFFGTDNSTDIRIAFEYGISDNLMVGIGRSKGSGALQQLYEGLIKYRPLQQTTDNYIPVSLALFGNMVISGMPSTPDVTTASHFANGSDRIMYVAQAIVSRKFADKLSLTLMPTYVHRNHVAYMDMNNMFALGAAGRLKLSHRMGLLAEYYYPFRTQESKDYYKANKGVTFYNPLGVGLEIETGGHVFSITFTNSTAILENQFIPETVSSWLQGQFRWGFNISRRFTLFGKKDWKK</sequence>
<dbReference type="AlphaFoldDB" id="A0A2P8HU95"/>
<gene>
    <name evidence="2" type="ORF">CLV51_1011124</name>
</gene>
<evidence type="ECO:0000259" key="1">
    <source>
        <dbReference type="Pfam" id="PF19089"/>
    </source>
</evidence>
<comment type="caution">
    <text evidence="2">The sequence shown here is derived from an EMBL/GenBank/DDBJ whole genome shotgun (WGS) entry which is preliminary data.</text>
</comment>
<dbReference type="OrthoDB" id="1117410at2"/>
<protein>
    <recommendedName>
        <fullName evidence="1">DUF5777 domain-containing protein</fullName>
    </recommendedName>
</protein>
<reference evidence="2 3" key="1">
    <citation type="submission" date="2018-03" db="EMBL/GenBank/DDBJ databases">
        <title>Genomic Encyclopedia of Archaeal and Bacterial Type Strains, Phase II (KMG-II): from individual species to whole genera.</title>
        <authorList>
            <person name="Goeker M."/>
        </authorList>
    </citation>
    <scope>NUCLEOTIDE SEQUENCE [LARGE SCALE GENOMIC DNA]</scope>
    <source>
        <strain evidence="2 3">DSM 24859</strain>
    </source>
</reference>
<dbReference type="Proteomes" id="UP000240971">
    <property type="component" value="Unassembled WGS sequence"/>
</dbReference>
<proteinExistence type="predicted"/>
<evidence type="ECO:0000313" key="2">
    <source>
        <dbReference type="EMBL" id="PSL49788.1"/>
    </source>
</evidence>
<name>A0A2P8HU95_CHINA</name>
<dbReference type="EMBL" id="PYAW01000001">
    <property type="protein sequence ID" value="PSL49788.1"/>
    <property type="molecule type" value="Genomic_DNA"/>
</dbReference>
<feature type="domain" description="DUF5777" evidence="1">
    <location>
        <begin position="41"/>
        <end position="305"/>
    </location>
</feature>
<dbReference type="RefSeq" id="WP_106526993.1">
    <property type="nucleotide sequence ID" value="NZ_PYAW01000001.1"/>
</dbReference>
<dbReference type="InterPro" id="IPR045916">
    <property type="entry name" value="DUF5777"/>
</dbReference>
<dbReference type="Pfam" id="PF19089">
    <property type="entry name" value="DUF5777"/>
    <property type="match status" value="1"/>
</dbReference>
<evidence type="ECO:0000313" key="3">
    <source>
        <dbReference type="Proteomes" id="UP000240971"/>
    </source>
</evidence>
<keyword evidence="3" id="KW-1185">Reference proteome</keyword>
<accession>A0A2P8HU95</accession>